<dbReference type="PANTHER" id="PTHR11161">
    <property type="entry name" value="O-ACYLTRANSFERASE"/>
    <property type="match status" value="1"/>
</dbReference>
<feature type="transmembrane region" description="Helical" evidence="1">
    <location>
        <begin position="549"/>
        <end position="570"/>
    </location>
</feature>
<feature type="domain" description="Nose resistant-to-fluoxetine protein N-terminal" evidence="3">
    <location>
        <begin position="68"/>
        <end position="189"/>
    </location>
</feature>
<feature type="transmembrane region" description="Helical" evidence="1">
    <location>
        <begin position="299"/>
        <end position="318"/>
    </location>
</feature>
<dbReference type="InterPro" id="IPR052728">
    <property type="entry name" value="O2_lipid_transport_reg"/>
</dbReference>
<feature type="transmembrane region" description="Helical" evidence="1">
    <location>
        <begin position="338"/>
        <end position="359"/>
    </location>
</feature>
<reference evidence="4 5" key="1">
    <citation type="journal article" date="2018" name="Sci. Rep.">
        <title>Genomic signatures of local adaptation to the degree of environmental predictability in rotifers.</title>
        <authorList>
            <person name="Franch-Gras L."/>
            <person name="Hahn C."/>
            <person name="Garcia-Roger E.M."/>
            <person name="Carmona M.J."/>
            <person name="Serra M."/>
            <person name="Gomez A."/>
        </authorList>
    </citation>
    <scope>NUCLEOTIDE SEQUENCE [LARGE SCALE GENOMIC DNA]</scope>
    <source>
        <strain evidence="4">HYR1</strain>
    </source>
</reference>
<evidence type="ECO:0000313" key="5">
    <source>
        <dbReference type="Proteomes" id="UP000276133"/>
    </source>
</evidence>
<dbReference type="GO" id="GO:0016747">
    <property type="term" value="F:acyltransferase activity, transferring groups other than amino-acyl groups"/>
    <property type="evidence" value="ECO:0007669"/>
    <property type="project" value="InterPro"/>
</dbReference>
<dbReference type="AlphaFoldDB" id="A0A3M7RUW0"/>
<keyword evidence="1" id="KW-0812">Transmembrane</keyword>
<dbReference type="Pfam" id="PF01757">
    <property type="entry name" value="Acyl_transf_3"/>
    <property type="match status" value="1"/>
</dbReference>
<evidence type="ECO:0000259" key="3">
    <source>
        <dbReference type="SMART" id="SM00703"/>
    </source>
</evidence>
<comment type="caution">
    <text evidence="4">The sequence shown here is derived from an EMBL/GenBank/DDBJ whole genome shotgun (WGS) entry which is preliminary data.</text>
</comment>
<name>A0A3M7RUW0_BRAPC</name>
<feature type="transmembrane region" description="Helical" evidence="1">
    <location>
        <begin position="469"/>
        <end position="493"/>
    </location>
</feature>
<dbReference type="OrthoDB" id="207378at2759"/>
<feature type="signal peptide" evidence="2">
    <location>
        <begin position="1"/>
        <end position="19"/>
    </location>
</feature>
<dbReference type="EMBL" id="REGN01002552">
    <property type="protein sequence ID" value="RNA27364.1"/>
    <property type="molecule type" value="Genomic_DNA"/>
</dbReference>
<evidence type="ECO:0000256" key="1">
    <source>
        <dbReference type="SAM" id="Phobius"/>
    </source>
</evidence>
<dbReference type="SMART" id="SM00703">
    <property type="entry name" value="NRF"/>
    <property type="match status" value="1"/>
</dbReference>
<keyword evidence="1" id="KW-0472">Membrane</keyword>
<dbReference type="PANTHER" id="PTHR11161:SF0">
    <property type="entry name" value="O-ACYLTRANSFERASE LIKE PROTEIN"/>
    <property type="match status" value="1"/>
</dbReference>
<gene>
    <name evidence="4" type="ORF">BpHYR1_003516</name>
</gene>
<feature type="transmembrane region" description="Helical" evidence="1">
    <location>
        <begin position="382"/>
        <end position="403"/>
    </location>
</feature>
<feature type="chain" id="PRO_5018034621" evidence="2">
    <location>
        <begin position="20"/>
        <end position="724"/>
    </location>
</feature>
<dbReference type="InterPro" id="IPR002656">
    <property type="entry name" value="Acyl_transf_3_dom"/>
</dbReference>
<keyword evidence="5" id="KW-1185">Reference proteome</keyword>
<feature type="transmembrane region" description="Helical" evidence="1">
    <location>
        <begin position="197"/>
        <end position="220"/>
    </location>
</feature>
<keyword evidence="1" id="KW-1133">Transmembrane helix</keyword>
<evidence type="ECO:0000313" key="4">
    <source>
        <dbReference type="EMBL" id="RNA27364.1"/>
    </source>
</evidence>
<dbReference type="InterPro" id="IPR006621">
    <property type="entry name" value="Nose-resist-to-fluoxetine_N"/>
</dbReference>
<accession>A0A3M7RUW0</accession>
<evidence type="ECO:0000256" key="2">
    <source>
        <dbReference type="SAM" id="SignalP"/>
    </source>
</evidence>
<protein>
    <submittedName>
        <fullName evidence="4">Nose resistant to fluoxetine 6-like</fullName>
    </submittedName>
</protein>
<proteinExistence type="predicted"/>
<dbReference type="Pfam" id="PF20146">
    <property type="entry name" value="NRF"/>
    <property type="match status" value="1"/>
</dbReference>
<feature type="transmembrane region" description="Helical" evidence="1">
    <location>
        <begin position="628"/>
        <end position="649"/>
    </location>
</feature>
<keyword evidence="2" id="KW-0732">Signal</keyword>
<organism evidence="4 5">
    <name type="scientific">Brachionus plicatilis</name>
    <name type="common">Marine rotifer</name>
    <name type="synonym">Brachionus muelleri</name>
    <dbReference type="NCBI Taxonomy" id="10195"/>
    <lineage>
        <taxon>Eukaryota</taxon>
        <taxon>Metazoa</taxon>
        <taxon>Spiralia</taxon>
        <taxon>Gnathifera</taxon>
        <taxon>Rotifera</taxon>
        <taxon>Eurotatoria</taxon>
        <taxon>Monogononta</taxon>
        <taxon>Pseudotrocha</taxon>
        <taxon>Ploima</taxon>
        <taxon>Brachionidae</taxon>
        <taxon>Brachionus</taxon>
    </lineage>
</organism>
<feature type="transmembrane region" description="Helical" evidence="1">
    <location>
        <begin position="443"/>
        <end position="462"/>
    </location>
</feature>
<sequence length="724" mass="83615">MKNIFCLLIFVCIPGLTRAQFPNSLTNLPSFIDDINKTSLSHLEALYLKAKLFSSDLNNFELNKIILSDPCSTDIKKLFKGLWEKQEWSFKTIDSLAKPPTGILKGAVNWLGDFAECIESENTTVGWHPKYCTISKSPAVPKTSFNLKYGFCSPMTCSSKDIAEILNFMFEKIDKNNQTFVEKDIVCQTDSVLDTPAWIIIWLTLILVGIIFVATIFDLVKTYFKNPYSQNPTTLYIQINEDSVSTNLLDTDTIINNVVPSKPLKDQLISALSLLSNFKKIFLVDSDDSQLSSLHGIRVITLGWVILGHSYAFIVFYSDNPLEALNFIQRFSFTIVSNAFFSVDSFFLISGVLTGYLFIKMSSAPNFRLTFKFMTKYLINRILRLSPAYYFMLFFSIFLTKYLGSGPMYPNNGFELPICRTGFWKNLLYINNFQEANETCFGISWYLANDMQFHLLAPLILIPFVLNKFLAGISILVVLIFVNIISTFLSLYYHPGSELGILGENSEYYYKWVYIKPWTRSAPFLVGILVGYILFHHRKPGYNAKIKTIFNFFNWNLAQNMMGLCVFIIYSDLRLYPTFYFNRIDHIIYQIFVPLSRLSYSAFLCHQTFMFYFFMTQRRLFHLQDITLIYYYVGNLLGSYFMAVFLSLFDPAPSLTWRTNELRMYEIDIEHRKGHENGNADVLFRRMFEEENDVKQESTTGPWNQIESYGIAELQLDNEGGENG</sequence>
<dbReference type="Proteomes" id="UP000276133">
    <property type="component" value="Unassembled WGS sequence"/>
</dbReference>
<feature type="transmembrane region" description="Helical" evidence="1">
    <location>
        <begin position="518"/>
        <end position="537"/>
    </location>
</feature>